<gene>
    <name evidence="2" type="ordered locus">HRM2_39220</name>
</gene>
<evidence type="ECO:0008006" key="4">
    <source>
        <dbReference type="Google" id="ProtNLM"/>
    </source>
</evidence>
<sequence>MRFLPSIICPGFMSCGREQKSVFSCLALIAAGLLFFSPSPVHAAEEFSFDVDELEKKNFEWGGYAELKWEHMYLNEGSAFEILNPSKPSGSTLDRLSGTLQIDGSYLGGITSLNWTLKASGQQDNLDWYDQADIFEAYVGLKPTPRLAASLGKKSYKWGKGYAWNPAGFLNRPKDPDDPEEALEGYTTVELDLVKSFAGKLQTAALTTVILPVWNEINEEFGEINNVNLAVKLYLLYKDTDIDLIYYTGNSRSSRYGLDFAKNLAANFEIHGELAYLPNQETFVLQKDGSTLLRERSALSGLIGLRYLSENNITSIIEYYHNDSGYSTGEMDRFYQLVVEGENQLYSSGSDLLLDQARDVSRKGYGRPQSGRNYLYGRFTQQEPFDILYFTPGLITIYNLDDLSFSISPEILYTGFTNWEMRLRCTFREGSSFTEYDEKLTHSKLELRLRYFF</sequence>
<dbReference type="HOGENOM" id="CLU_642155_0_0_7"/>
<proteinExistence type="predicted"/>
<feature type="signal peptide" evidence="1">
    <location>
        <begin position="1"/>
        <end position="43"/>
    </location>
</feature>
<feature type="chain" id="PRO_5002900512" description="Porin" evidence="1">
    <location>
        <begin position="44"/>
        <end position="453"/>
    </location>
</feature>
<keyword evidence="3" id="KW-1185">Reference proteome</keyword>
<accession>C0QBH8</accession>
<dbReference type="eggNOG" id="ENOG502Z8X3">
    <property type="taxonomic scope" value="Bacteria"/>
</dbReference>
<reference evidence="2 3" key="1">
    <citation type="journal article" date="2009" name="Environ. Microbiol.">
        <title>Genome sequence of Desulfobacterium autotrophicum HRM2, a marine sulfate reducer oxidizing organic carbon completely to carbon dioxide.</title>
        <authorList>
            <person name="Strittmatter A.W."/>
            <person name="Liesegang H."/>
            <person name="Rabus R."/>
            <person name="Decker I."/>
            <person name="Amann J."/>
            <person name="Andres S."/>
            <person name="Henne A."/>
            <person name="Fricke W.F."/>
            <person name="Martinez-Arias R."/>
            <person name="Bartels D."/>
            <person name="Goesmann A."/>
            <person name="Krause L."/>
            <person name="Puehler A."/>
            <person name="Klenk H.P."/>
            <person name="Richter M."/>
            <person name="Schuler M."/>
            <person name="Gloeckner F.O."/>
            <person name="Meyerdierks A."/>
            <person name="Gottschalk G."/>
            <person name="Amann R."/>
        </authorList>
    </citation>
    <scope>NUCLEOTIDE SEQUENCE [LARGE SCALE GENOMIC DNA]</scope>
    <source>
        <strain evidence="3">ATCC 43914 / DSM 3382 / HRM2</strain>
    </source>
</reference>
<name>C0QBH8_DESAH</name>
<evidence type="ECO:0000313" key="2">
    <source>
        <dbReference type="EMBL" id="ACN16980.1"/>
    </source>
</evidence>
<dbReference type="Proteomes" id="UP000000442">
    <property type="component" value="Chromosome"/>
</dbReference>
<organism evidence="2 3">
    <name type="scientific">Desulforapulum autotrophicum (strain ATCC 43914 / DSM 3382 / VKM B-1955 / HRM2)</name>
    <name type="common">Desulfobacterium autotrophicum</name>
    <dbReference type="NCBI Taxonomy" id="177437"/>
    <lineage>
        <taxon>Bacteria</taxon>
        <taxon>Pseudomonadati</taxon>
        <taxon>Thermodesulfobacteriota</taxon>
        <taxon>Desulfobacteria</taxon>
        <taxon>Desulfobacterales</taxon>
        <taxon>Desulfobacteraceae</taxon>
        <taxon>Desulforapulum</taxon>
    </lineage>
</organism>
<protein>
    <recommendedName>
        <fullName evidence="4">Porin</fullName>
    </recommendedName>
</protein>
<dbReference type="KEGG" id="dat:HRM2_39220"/>
<evidence type="ECO:0000256" key="1">
    <source>
        <dbReference type="SAM" id="SignalP"/>
    </source>
</evidence>
<dbReference type="EMBL" id="CP001087">
    <property type="protein sequence ID" value="ACN16980.1"/>
    <property type="molecule type" value="Genomic_DNA"/>
</dbReference>
<dbReference type="PROSITE" id="PS51257">
    <property type="entry name" value="PROKAR_LIPOPROTEIN"/>
    <property type="match status" value="1"/>
</dbReference>
<dbReference type="AlphaFoldDB" id="C0QBH8"/>
<dbReference type="STRING" id="177437.HRM2_39220"/>
<keyword evidence="1" id="KW-0732">Signal</keyword>
<evidence type="ECO:0000313" key="3">
    <source>
        <dbReference type="Proteomes" id="UP000000442"/>
    </source>
</evidence>